<accession>A0A2X3CJE0</accession>
<gene>
    <name evidence="1" type="ORF">NCTC9128_02087</name>
</gene>
<reference evidence="1 2" key="1">
    <citation type="submission" date="2018-06" db="EMBL/GenBank/DDBJ databases">
        <authorList>
            <consortium name="Pathogen Informatics"/>
            <person name="Doyle S."/>
        </authorList>
    </citation>
    <scope>NUCLEOTIDE SEQUENCE [LARGE SCALE GENOMIC DNA]</scope>
    <source>
        <strain evidence="1 2">NCTC9128</strain>
    </source>
</reference>
<proteinExistence type="predicted"/>
<protein>
    <submittedName>
        <fullName evidence="1">Type IV secretion protein Rhs</fullName>
    </submittedName>
</protein>
<dbReference type="AlphaFoldDB" id="A0A2X3CJE0"/>
<evidence type="ECO:0000313" key="2">
    <source>
        <dbReference type="Proteomes" id="UP000251088"/>
    </source>
</evidence>
<dbReference type="EMBL" id="UAWN01000011">
    <property type="protein sequence ID" value="SQC14007.1"/>
    <property type="molecule type" value="Genomic_DNA"/>
</dbReference>
<sequence>MICRGPVSEEFPLPELPASVCKECLKKAQALAQGFVPREA</sequence>
<name>A0A2X3CJE0_KLEPN</name>
<dbReference type="Proteomes" id="UP000251088">
    <property type="component" value="Unassembled WGS sequence"/>
</dbReference>
<organism evidence="1 2">
    <name type="scientific">Klebsiella pneumoniae</name>
    <dbReference type="NCBI Taxonomy" id="573"/>
    <lineage>
        <taxon>Bacteria</taxon>
        <taxon>Pseudomonadati</taxon>
        <taxon>Pseudomonadota</taxon>
        <taxon>Gammaproteobacteria</taxon>
        <taxon>Enterobacterales</taxon>
        <taxon>Enterobacteriaceae</taxon>
        <taxon>Klebsiella/Raoultella group</taxon>
        <taxon>Klebsiella</taxon>
        <taxon>Klebsiella pneumoniae complex</taxon>
    </lineage>
</organism>
<evidence type="ECO:0000313" key="1">
    <source>
        <dbReference type="EMBL" id="SQC14007.1"/>
    </source>
</evidence>